<feature type="region of interest" description="Disordered" evidence="1">
    <location>
        <begin position="906"/>
        <end position="937"/>
    </location>
</feature>
<feature type="compositionally biased region" description="Polar residues" evidence="1">
    <location>
        <begin position="26"/>
        <end position="37"/>
    </location>
</feature>
<feature type="compositionally biased region" description="Basic and acidic residues" evidence="1">
    <location>
        <begin position="912"/>
        <end position="937"/>
    </location>
</feature>
<evidence type="ECO:0008006" key="4">
    <source>
        <dbReference type="Google" id="ProtNLM"/>
    </source>
</evidence>
<feature type="compositionally biased region" description="Basic residues" evidence="1">
    <location>
        <begin position="872"/>
        <end position="882"/>
    </location>
</feature>
<protein>
    <recommendedName>
        <fullName evidence="4">Myb-like domain-containing protein</fullName>
    </recommendedName>
</protein>
<accession>A0A4Q4T9N4</accession>
<feature type="region of interest" description="Disordered" evidence="1">
    <location>
        <begin position="26"/>
        <end position="54"/>
    </location>
</feature>
<sequence length="1379" mass="157221">MAPSQETYYSAKFGKLPVHFNITQPRPVTRSQTIRNQQSKKRRRPQLSEALDPMRGESELEAADDYANELRTEASVALDKFISLITFTPAYVKNMIDDLCLFMGPVADIQSYPERVQQNIRRHDYWYTAIFNNILNAAASYTWETLKSSPFDPAFFRWLQSNNTGAARDAILMVLLHSHVGSFRNRAALGQRDWKDLFGRLESKSLADEIGQIPNLIGVYALHAPCKAESAHGEMAYVGQACSLSGFDPTRWGIQLRARGHLNEIDRHKRLQHSQVKERRSWMYTKLSHEDTEEVSHCVLSTLPFPRDYTQEASLHLPFLLTLMEAIDMIYLETLNPQSVQTAQAWGANFVSDLRPKEMPCSPFYGLNQALPIKQNHRRFGISLTANLTLAECLTFIKTVNDNADRVYPAGRDIDWAFLISRLSEQGIQRDERTIKRLHRTLSAQCDSGMMTKRTRCWQRRFGRIHELKSFLEREKLVESPQGSHDLYYHIPKMEDQPMTSYHLVNFLAERGFDQNIDQEFRFGILGFLPYLLERSVWERISGKSWIWYRSSQYLVSDTLPAWKYDATMDGGPAREDSKFMEPVAPQPSSFVLSDDEAMEDAECGREEEWDESLFQSDADRLGGLMASRPGLSAAAARSASATRKTLMRINVRADAPLIMGQYKTSTLAVLARRMQDVHRSVFGDSDGPETPEEKDEKYWENLFLEDYGNIWGFNQRETAKSRFEWVLTYIRTGELPADAKLGQCLLRETLRDSFLKSKKHPYSFVGRDGGKELNPDLSSRWVQEFLEKQGAWDAIEAALGKHNTTLGILGLRDRYSVLIAPLWGELQSSASVPSHGTAGQDAEGDAELEQHSTSTSSARKRPADETSPLPRPKHKRKKRHFRDAEDDMMQSDAELGAMEEQMTTEVNQEFDTDRTTDTTTHEDGKPVHVSKRRDWTPEEDKTIKSYFKSGKRQQQIAAEVHQESGIDRTQSAIYKRVGQLMRRLEQRAWTPKEDETIKLGLELRKTHGQIAAELNQGPSTSQVKVDQVRERIEELRLVKKAAPYTEAEQAMIISGAQLGKSASEIAAEVNKEFHNDRSTNAISRQRKILMGPDFESGHPEWSPSELSHLRTIVSSGEHIPTAVKSWVEQTGSKRTPDAVVARLKLIAAETAVPWTGEEDAALMTACEGLDKTRPMTEAFKSATETKRTDKDIMQRIEYLGLNLGHGPNPECENHSSSSFQGSQKRWTSKEDEFLETLRDGYNDESRLVRLSKNPRGKLHRWTLEEDNYLRSYPDLSKRWKLAKKLALTWEEAFGHPRTASAIQHRLYPLSDASESMERCSRWSPSEDAWLLTVTKEEVEDKDWQSVHMAFVDKFAAAEAKAETSGSLDEETEERDNAV</sequence>
<reference evidence="2 3" key="1">
    <citation type="submission" date="2018-06" db="EMBL/GenBank/DDBJ databases">
        <title>Complete Genomes of Monosporascus.</title>
        <authorList>
            <person name="Robinson A.J."/>
            <person name="Natvig D.O."/>
        </authorList>
    </citation>
    <scope>NUCLEOTIDE SEQUENCE [LARGE SCALE GENOMIC DNA]</scope>
    <source>
        <strain evidence="2 3">CBS 110550</strain>
    </source>
</reference>
<evidence type="ECO:0000313" key="2">
    <source>
        <dbReference type="EMBL" id="RYP03295.1"/>
    </source>
</evidence>
<keyword evidence="3" id="KW-1185">Reference proteome</keyword>
<organism evidence="2 3">
    <name type="scientific">Monosporascus ibericus</name>
    <dbReference type="NCBI Taxonomy" id="155417"/>
    <lineage>
        <taxon>Eukaryota</taxon>
        <taxon>Fungi</taxon>
        <taxon>Dikarya</taxon>
        <taxon>Ascomycota</taxon>
        <taxon>Pezizomycotina</taxon>
        <taxon>Sordariomycetes</taxon>
        <taxon>Xylariomycetidae</taxon>
        <taxon>Xylariales</taxon>
        <taxon>Xylariales incertae sedis</taxon>
        <taxon>Monosporascus</taxon>
    </lineage>
</organism>
<dbReference type="Proteomes" id="UP000293360">
    <property type="component" value="Unassembled WGS sequence"/>
</dbReference>
<feature type="region of interest" description="Disordered" evidence="1">
    <location>
        <begin position="831"/>
        <end position="886"/>
    </location>
</feature>
<comment type="caution">
    <text evidence="2">The sequence shown here is derived from an EMBL/GenBank/DDBJ whole genome shotgun (WGS) entry which is preliminary data.</text>
</comment>
<proteinExistence type="predicted"/>
<dbReference type="OrthoDB" id="4619081at2759"/>
<gene>
    <name evidence="2" type="ORF">DL764_005236</name>
</gene>
<name>A0A4Q4T9N4_9PEZI</name>
<evidence type="ECO:0000313" key="3">
    <source>
        <dbReference type="Proteomes" id="UP000293360"/>
    </source>
</evidence>
<evidence type="ECO:0000256" key="1">
    <source>
        <dbReference type="SAM" id="MobiDB-lite"/>
    </source>
</evidence>
<dbReference type="EMBL" id="QJNU01000270">
    <property type="protein sequence ID" value="RYP03295.1"/>
    <property type="molecule type" value="Genomic_DNA"/>
</dbReference>